<comment type="caution">
    <text evidence="1">The sequence shown here is derived from an EMBL/GenBank/DDBJ whole genome shotgun (WGS) entry which is preliminary data.</text>
</comment>
<name>A0ACB7PDX9_9PEZI</name>
<evidence type="ECO:0000313" key="2">
    <source>
        <dbReference type="Proteomes" id="UP000724584"/>
    </source>
</evidence>
<proteinExistence type="predicted"/>
<gene>
    <name evidence="1" type="ORF">F5144DRAFT_620316</name>
</gene>
<sequence>MDQIPRHLLHDMSSEKITAYMAKYPYNGQLFSVLISDRAPEPYQPHSNSIEGAWVDVLEDASYHDGKDPQKTLQQLRMENEVERKMLEVVFPTLQELAPAPTIEEYLFPNCVKLELVTKDGKLEIIPGHHIDVERARYVIPWSEMEKAGFQPGDPEVEIYGKLKGLELGPEIRIPEFKVAAADDAWVSIGLITSGNGVVGFIMAKIPAKHPSLFPIVTNNFPGERPAMALRQQWAAQMEHTVATLHEHGIVWGNAKPDHLLVDLEDNLWLLGFGGQLTLEGWMDPSLMETKEGDLAAVAKMKEGLLDERANGGNKAGTK</sequence>
<organism evidence="1 2">
    <name type="scientific">Chaetomium tenue</name>
    <dbReference type="NCBI Taxonomy" id="1854479"/>
    <lineage>
        <taxon>Eukaryota</taxon>
        <taxon>Fungi</taxon>
        <taxon>Dikarya</taxon>
        <taxon>Ascomycota</taxon>
        <taxon>Pezizomycotina</taxon>
        <taxon>Sordariomycetes</taxon>
        <taxon>Sordariomycetidae</taxon>
        <taxon>Sordariales</taxon>
        <taxon>Chaetomiaceae</taxon>
        <taxon>Chaetomium</taxon>
    </lineage>
</organism>
<dbReference type="EMBL" id="JAGIZQ010000003">
    <property type="protein sequence ID" value="KAH6637290.1"/>
    <property type="molecule type" value="Genomic_DNA"/>
</dbReference>
<accession>A0ACB7PDX9</accession>
<protein>
    <submittedName>
        <fullName evidence="1">Uncharacterized protein</fullName>
    </submittedName>
</protein>
<evidence type="ECO:0000313" key="1">
    <source>
        <dbReference type="EMBL" id="KAH6637290.1"/>
    </source>
</evidence>
<dbReference type="Proteomes" id="UP000724584">
    <property type="component" value="Unassembled WGS sequence"/>
</dbReference>
<reference evidence="1 2" key="1">
    <citation type="journal article" date="2021" name="Nat. Commun.">
        <title>Genetic determinants of endophytism in the Arabidopsis root mycobiome.</title>
        <authorList>
            <person name="Mesny F."/>
            <person name="Miyauchi S."/>
            <person name="Thiergart T."/>
            <person name="Pickel B."/>
            <person name="Atanasova L."/>
            <person name="Karlsson M."/>
            <person name="Huettel B."/>
            <person name="Barry K.W."/>
            <person name="Haridas S."/>
            <person name="Chen C."/>
            <person name="Bauer D."/>
            <person name="Andreopoulos W."/>
            <person name="Pangilinan J."/>
            <person name="LaButti K."/>
            <person name="Riley R."/>
            <person name="Lipzen A."/>
            <person name="Clum A."/>
            <person name="Drula E."/>
            <person name="Henrissat B."/>
            <person name="Kohler A."/>
            <person name="Grigoriev I.V."/>
            <person name="Martin F.M."/>
            <person name="Hacquard S."/>
        </authorList>
    </citation>
    <scope>NUCLEOTIDE SEQUENCE [LARGE SCALE GENOMIC DNA]</scope>
    <source>
        <strain evidence="1 2">MPI-SDFR-AT-0079</strain>
    </source>
</reference>
<keyword evidence="2" id="KW-1185">Reference proteome</keyword>